<dbReference type="EMBL" id="AEYI02002478">
    <property type="protein sequence ID" value="KFG28155.1"/>
    <property type="molecule type" value="Genomic_DNA"/>
</dbReference>
<protein>
    <submittedName>
        <fullName evidence="1">Uncharacterized protein</fullName>
    </submittedName>
</protein>
<organism evidence="1 2">
    <name type="scientific">Toxoplasma gondii p89</name>
    <dbReference type="NCBI Taxonomy" id="943119"/>
    <lineage>
        <taxon>Eukaryota</taxon>
        <taxon>Sar</taxon>
        <taxon>Alveolata</taxon>
        <taxon>Apicomplexa</taxon>
        <taxon>Conoidasida</taxon>
        <taxon>Coccidia</taxon>
        <taxon>Eucoccidiorida</taxon>
        <taxon>Eimeriorina</taxon>
        <taxon>Sarcocystidae</taxon>
        <taxon>Toxoplasma</taxon>
    </lineage>
</organism>
<evidence type="ECO:0000313" key="1">
    <source>
        <dbReference type="EMBL" id="KFG28155.1"/>
    </source>
</evidence>
<dbReference type="OrthoDB" id="418622at2759"/>
<dbReference type="Proteomes" id="UP000028828">
    <property type="component" value="Unassembled WGS sequence"/>
</dbReference>
<comment type="caution">
    <text evidence="1">The sequence shown here is derived from an EMBL/GenBank/DDBJ whole genome shotgun (WGS) entry which is preliminary data.</text>
</comment>
<dbReference type="AlphaFoldDB" id="A0A086J7N7"/>
<sequence>MVKYCGAKKCDLIDLLNSATTSRERNKVVKQLKKFDPCPRKELDVEFDAKDCSCKKYNQTQYYMCWRCDKPKTTTVKVMWNSPKGLKIICNTCYFALSANADLERSRKENAQYYDFMKKK</sequence>
<gene>
    <name evidence="1" type="ORF">TGP89_266470</name>
</gene>
<name>A0A086J7N7_TOXGO</name>
<evidence type="ECO:0000313" key="2">
    <source>
        <dbReference type="Proteomes" id="UP000028828"/>
    </source>
</evidence>
<reference evidence="1 2" key="1">
    <citation type="submission" date="2014-03" db="EMBL/GenBank/DDBJ databases">
        <authorList>
            <person name="Sibley D."/>
            <person name="Venepally P."/>
            <person name="Karamycheva S."/>
            <person name="Hadjithomas M."/>
            <person name="Khan A."/>
            <person name="Brunk B."/>
            <person name="Roos D."/>
            <person name="Caler E."/>
            <person name="Lorenzi H."/>
        </authorList>
    </citation>
    <scope>NUCLEOTIDE SEQUENCE [LARGE SCALE GENOMIC DNA]</scope>
    <source>
        <strain evidence="2">p89</strain>
    </source>
</reference>
<dbReference type="VEuPathDB" id="ToxoDB:TGP89_266470"/>
<accession>A0A086J7N7</accession>
<proteinExistence type="predicted"/>